<evidence type="ECO:0000256" key="2">
    <source>
        <dbReference type="SAM" id="SignalP"/>
    </source>
</evidence>
<keyword evidence="2" id="KW-0732">Signal</keyword>
<keyword evidence="4" id="KW-1185">Reference proteome</keyword>
<name>A0A8J3MX00_9CHLR</name>
<evidence type="ECO:0000313" key="3">
    <source>
        <dbReference type="EMBL" id="GHO50905.1"/>
    </source>
</evidence>
<proteinExistence type="predicted"/>
<evidence type="ECO:0008006" key="5">
    <source>
        <dbReference type="Google" id="ProtNLM"/>
    </source>
</evidence>
<gene>
    <name evidence="3" type="ORF">KSX_90680</name>
</gene>
<feature type="region of interest" description="Disordered" evidence="1">
    <location>
        <begin position="28"/>
        <end position="66"/>
    </location>
</feature>
<comment type="caution">
    <text evidence="3">The sequence shown here is derived from an EMBL/GenBank/DDBJ whole genome shotgun (WGS) entry which is preliminary data.</text>
</comment>
<feature type="compositionally biased region" description="Low complexity" evidence="1">
    <location>
        <begin position="56"/>
        <end position="65"/>
    </location>
</feature>
<dbReference type="RefSeq" id="WP_220199851.1">
    <property type="nucleotide sequence ID" value="NZ_BNJF01000009.1"/>
</dbReference>
<organism evidence="3 4">
    <name type="scientific">Ktedonospora formicarum</name>
    <dbReference type="NCBI Taxonomy" id="2778364"/>
    <lineage>
        <taxon>Bacteria</taxon>
        <taxon>Bacillati</taxon>
        <taxon>Chloroflexota</taxon>
        <taxon>Ktedonobacteria</taxon>
        <taxon>Ktedonobacterales</taxon>
        <taxon>Ktedonobacteraceae</taxon>
        <taxon>Ktedonospora</taxon>
    </lineage>
</organism>
<evidence type="ECO:0000256" key="1">
    <source>
        <dbReference type="SAM" id="MobiDB-lite"/>
    </source>
</evidence>
<dbReference type="PROSITE" id="PS51257">
    <property type="entry name" value="PROKAR_LIPOPROTEIN"/>
    <property type="match status" value="1"/>
</dbReference>
<reference evidence="3" key="1">
    <citation type="submission" date="2020-10" db="EMBL/GenBank/DDBJ databases">
        <title>Taxonomic study of unclassified bacteria belonging to the class Ktedonobacteria.</title>
        <authorList>
            <person name="Yabe S."/>
            <person name="Wang C.M."/>
            <person name="Zheng Y."/>
            <person name="Sakai Y."/>
            <person name="Cavaletti L."/>
            <person name="Monciardini P."/>
            <person name="Donadio S."/>
        </authorList>
    </citation>
    <scope>NUCLEOTIDE SEQUENCE</scope>
    <source>
        <strain evidence="3">SOSP1-1</strain>
    </source>
</reference>
<dbReference type="Proteomes" id="UP000612362">
    <property type="component" value="Unassembled WGS sequence"/>
</dbReference>
<accession>A0A8J3MX00</accession>
<dbReference type="EMBL" id="BNJF01000009">
    <property type="protein sequence ID" value="GHO50905.1"/>
    <property type="molecule type" value="Genomic_DNA"/>
</dbReference>
<protein>
    <recommendedName>
        <fullName evidence="5">Lipoprotein</fullName>
    </recommendedName>
</protein>
<dbReference type="AlphaFoldDB" id="A0A8J3MX00"/>
<sequence>MKIIIPNHFVLSLLVIFVASVMSACQASSNTNTQTQNLRITATRTSTRPPSPSPTPSSTSTAKKPPMIPHLGDNLSAFEKAYGKYTDEYVHAYMWIKKPKDPYFEIIADRPHGNIYEITQHYYVLENPPNQGNVSLQIAQKACEQYKPTDSKLLRKITKPTVLGGAPGIQYIYMSRSLASKLDSDDFINYQLNDQNKFDSVQPGTYTLFYLGSNATGYEQCFLQAGINWPF</sequence>
<feature type="signal peptide" evidence="2">
    <location>
        <begin position="1"/>
        <end position="27"/>
    </location>
</feature>
<evidence type="ECO:0000313" key="4">
    <source>
        <dbReference type="Proteomes" id="UP000612362"/>
    </source>
</evidence>
<feature type="compositionally biased region" description="Polar residues" evidence="1">
    <location>
        <begin position="28"/>
        <end position="40"/>
    </location>
</feature>
<feature type="chain" id="PRO_5035329210" description="Lipoprotein" evidence="2">
    <location>
        <begin position="28"/>
        <end position="231"/>
    </location>
</feature>